<dbReference type="GO" id="GO:0005886">
    <property type="term" value="C:plasma membrane"/>
    <property type="evidence" value="ECO:0007669"/>
    <property type="project" value="UniProtKB-SubCell"/>
</dbReference>
<dbReference type="InterPro" id="IPR050833">
    <property type="entry name" value="Poly_Biosynth_Transport"/>
</dbReference>
<keyword evidence="4 7" id="KW-0812">Transmembrane</keyword>
<feature type="transmembrane region" description="Helical" evidence="7">
    <location>
        <begin position="448"/>
        <end position="470"/>
    </location>
</feature>
<evidence type="ECO:0000256" key="5">
    <source>
        <dbReference type="ARBA" id="ARBA00022989"/>
    </source>
</evidence>
<feature type="transmembrane region" description="Helical" evidence="7">
    <location>
        <begin position="44"/>
        <end position="68"/>
    </location>
</feature>
<feature type="transmembrane region" description="Helical" evidence="7">
    <location>
        <begin position="20"/>
        <end position="38"/>
    </location>
</feature>
<comment type="subcellular location">
    <subcellularLocation>
        <location evidence="1">Cell membrane</location>
        <topology evidence="1">Multi-pass membrane protein</topology>
    </subcellularLocation>
</comment>
<dbReference type="CDD" id="cd13127">
    <property type="entry name" value="MATE_tuaB_like"/>
    <property type="match status" value="1"/>
</dbReference>
<keyword evidence="3" id="KW-1003">Cell membrane</keyword>
<dbReference type="AlphaFoldDB" id="A0A7V7PM58"/>
<keyword evidence="9" id="KW-1185">Reference proteome</keyword>
<name>A0A7V7PM58_9HYPH</name>
<feature type="transmembrane region" description="Helical" evidence="7">
    <location>
        <begin position="361"/>
        <end position="379"/>
    </location>
</feature>
<sequence>MSNVTQRLIKGSVWLSVSRAIVNALTALNTIILAWYLVPADFGLVAIGTTLITIVNSVTELSLNQALIRQENLSEEHFSAAWTIGTLRGLLLGGGFAASAYPVSAYYGDPRLFNVLLALSFSLVLSGIANPRCVMLQRQLIFWQDFVLTVSQKLVGFLVTLFVAAVYHSYWALVLGLLSYQITNVVVSYSILPFLPKITFRHLKDLFSFSIWLTLGQIVNTLNWRFEYLVLGKLVDATALGHYTVGNTFSTLPTREATAPLTATIYPGFASVRHAPERLANAYQRAQALVTFVALPAGIGMAVVADPLVRGVLGEKWVPIIFIVQALASIFALQTLGSLVQPLGMALGRTKLLFMRDTQMLCVRMPIIIAGLYFGGLPGLVYARVLTGLLSTLVNMLLVKRLIAVGLRRQLAANFRALVSVALMAAVVLATSTLFGKLESRPELGLELAFLVLVGAVAYVAANVALWAAAKRPQGPETEIQRILAKLTSKLRRRPPAASPVA</sequence>
<dbReference type="PANTHER" id="PTHR30250:SF10">
    <property type="entry name" value="LIPOPOLYSACCHARIDE BIOSYNTHESIS PROTEIN WZXC"/>
    <property type="match status" value="1"/>
</dbReference>
<dbReference type="RefSeq" id="WP_150971744.1">
    <property type="nucleotide sequence ID" value="NZ_VZDO01000015.1"/>
</dbReference>
<feature type="transmembrane region" description="Helical" evidence="7">
    <location>
        <begin position="80"/>
        <end position="100"/>
    </location>
</feature>
<evidence type="ECO:0000256" key="4">
    <source>
        <dbReference type="ARBA" id="ARBA00022692"/>
    </source>
</evidence>
<evidence type="ECO:0000256" key="6">
    <source>
        <dbReference type="ARBA" id="ARBA00023136"/>
    </source>
</evidence>
<proteinExistence type="inferred from homology"/>
<dbReference type="Pfam" id="PF13440">
    <property type="entry name" value="Polysacc_synt_3"/>
    <property type="match status" value="1"/>
</dbReference>
<feature type="transmembrane region" description="Helical" evidence="7">
    <location>
        <begin position="141"/>
        <end position="164"/>
    </location>
</feature>
<dbReference type="PANTHER" id="PTHR30250">
    <property type="entry name" value="PST FAMILY PREDICTED COLANIC ACID TRANSPORTER"/>
    <property type="match status" value="1"/>
</dbReference>
<reference evidence="8 9" key="1">
    <citation type="submission" date="2019-09" db="EMBL/GenBank/DDBJ databases">
        <title>YIM 132180 draft genome.</title>
        <authorList>
            <person name="Zhang K."/>
        </authorList>
    </citation>
    <scope>NUCLEOTIDE SEQUENCE [LARGE SCALE GENOMIC DNA]</scope>
    <source>
        <strain evidence="8 9">YIM 132180</strain>
    </source>
</reference>
<feature type="transmembrane region" description="Helical" evidence="7">
    <location>
        <begin position="112"/>
        <end position="129"/>
    </location>
</feature>
<evidence type="ECO:0000313" key="9">
    <source>
        <dbReference type="Proteomes" id="UP000432089"/>
    </source>
</evidence>
<evidence type="ECO:0000256" key="1">
    <source>
        <dbReference type="ARBA" id="ARBA00004651"/>
    </source>
</evidence>
<dbReference type="Proteomes" id="UP000432089">
    <property type="component" value="Unassembled WGS sequence"/>
</dbReference>
<dbReference type="EMBL" id="VZDO01000015">
    <property type="protein sequence ID" value="KAB0677698.1"/>
    <property type="molecule type" value="Genomic_DNA"/>
</dbReference>
<accession>A0A7V7PM58</accession>
<feature type="transmembrane region" description="Helical" evidence="7">
    <location>
        <begin position="385"/>
        <end position="403"/>
    </location>
</feature>
<evidence type="ECO:0000313" key="8">
    <source>
        <dbReference type="EMBL" id="KAB0677698.1"/>
    </source>
</evidence>
<keyword evidence="5 7" id="KW-1133">Transmembrane helix</keyword>
<feature type="transmembrane region" description="Helical" evidence="7">
    <location>
        <begin position="170"/>
        <end position="195"/>
    </location>
</feature>
<feature type="transmembrane region" description="Helical" evidence="7">
    <location>
        <begin position="317"/>
        <end position="340"/>
    </location>
</feature>
<gene>
    <name evidence="8" type="ORF">F6X38_17075</name>
</gene>
<evidence type="ECO:0000256" key="7">
    <source>
        <dbReference type="SAM" id="Phobius"/>
    </source>
</evidence>
<keyword evidence="6 7" id="KW-0472">Membrane</keyword>
<feature type="transmembrane region" description="Helical" evidence="7">
    <location>
        <begin position="415"/>
        <end position="436"/>
    </location>
</feature>
<evidence type="ECO:0000256" key="3">
    <source>
        <dbReference type="ARBA" id="ARBA00022475"/>
    </source>
</evidence>
<evidence type="ECO:0000256" key="2">
    <source>
        <dbReference type="ARBA" id="ARBA00007430"/>
    </source>
</evidence>
<organism evidence="8 9">
    <name type="scientific">Plantimonas leprariae</name>
    <dbReference type="NCBI Taxonomy" id="2615207"/>
    <lineage>
        <taxon>Bacteria</taxon>
        <taxon>Pseudomonadati</taxon>
        <taxon>Pseudomonadota</taxon>
        <taxon>Alphaproteobacteria</taxon>
        <taxon>Hyphomicrobiales</taxon>
        <taxon>Aurantimonadaceae</taxon>
        <taxon>Plantimonas</taxon>
    </lineage>
</organism>
<comment type="similarity">
    <text evidence="2">Belongs to the polysaccharide synthase family.</text>
</comment>
<comment type="caution">
    <text evidence="8">The sequence shown here is derived from an EMBL/GenBank/DDBJ whole genome shotgun (WGS) entry which is preliminary data.</text>
</comment>
<feature type="transmembrane region" description="Helical" evidence="7">
    <location>
        <begin position="288"/>
        <end position="305"/>
    </location>
</feature>
<protein>
    <submittedName>
        <fullName evidence="8">Lipopolysaccharide biosynthesis protein</fullName>
    </submittedName>
</protein>